<accession>A0A3L7J262</accession>
<evidence type="ECO:0000256" key="1">
    <source>
        <dbReference type="SAM" id="Phobius"/>
    </source>
</evidence>
<dbReference type="EMBL" id="RCWJ01000002">
    <property type="protein sequence ID" value="RLQ84325.1"/>
    <property type="molecule type" value="Genomic_DNA"/>
</dbReference>
<evidence type="ECO:0008006" key="4">
    <source>
        <dbReference type="Google" id="ProtNLM"/>
    </source>
</evidence>
<protein>
    <recommendedName>
        <fullName evidence="4">Alpha/beta hydrolase</fullName>
    </recommendedName>
</protein>
<proteinExistence type="predicted"/>
<evidence type="ECO:0000313" key="3">
    <source>
        <dbReference type="Proteomes" id="UP000282460"/>
    </source>
</evidence>
<name>A0A3L7J262_9MICO</name>
<reference evidence="2 3" key="1">
    <citation type="submission" date="2018-10" db="EMBL/GenBank/DDBJ databases">
        <authorList>
            <person name="Li J."/>
        </authorList>
    </citation>
    <scope>NUCLEOTIDE SEQUENCE [LARGE SCALE GENOMIC DNA]</scope>
    <source>
        <strain evidence="2 3">ZD1-4</strain>
    </source>
</reference>
<feature type="transmembrane region" description="Helical" evidence="1">
    <location>
        <begin position="116"/>
        <end position="137"/>
    </location>
</feature>
<keyword evidence="1" id="KW-1133">Transmembrane helix</keyword>
<dbReference type="OrthoDB" id="4790882at2"/>
<dbReference type="AlphaFoldDB" id="A0A3L7J262"/>
<evidence type="ECO:0000313" key="2">
    <source>
        <dbReference type="EMBL" id="RLQ84325.1"/>
    </source>
</evidence>
<dbReference type="Proteomes" id="UP000282460">
    <property type="component" value="Unassembled WGS sequence"/>
</dbReference>
<organism evidence="2 3">
    <name type="scientific">Mycetocola zhadangensis</name>
    <dbReference type="NCBI Taxonomy" id="1164595"/>
    <lineage>
        <taxon>Bacteria</taxon>
        <taxon>Bacillati</taxon>
        <taxon>Actinomycetota</taxon>
        <taxon>Actinomycetes</taxon>
        <taxon>Micrococcales</taxon>
        <taxon>Microbacteriaceae</taxon>
        <taxon>Mycetocola</taxon>
    </lineage>
</organism>
<comment type="caution">
    <text evidence="2">The sequence shown here is derived from an EMBL/GenBank/DDBJ whole genome shotgun (WGS) entry which is preliminary data.</text>
</comment>
<dbReference type="InterPro" id="IPR029058">
    <property type="entry name" value="AB_hydrolase_fold"/>
</dbReference>
<keyword evidence="1" id="KW-0812">Transmembrane</keyword>
<keyword evidence="1" id="KW-0472">Membrane</keyword>
<dbReference type="Gene3D" id="3.40.50.1820">
    <property type="entry name" value="alpha/beta hydrolase"/>
    <property type="match status" value="1"/>
</dbReference>
<sequence length="471" mass="48242">MSDSLTVSTGGLTSVSTEELFGFSAHLGSLARDARDWAHSASMARCLTEWSADAAPYGFAEPALSRAGRSLLETADSADRLSGVVRQAAEAYADGEARSRERVGAMQAFAGFLLGAYLRNLVIGALPMLPALALTALMMKQPPLRRAVAVLGAGIGGQLAGNTELMANPAFVRAVRGVVSAADDILMGAAGTGLPVARFLGDEGTGLVGLETVAAAAIILGGKHAFTPTPVHTNRAGSERPVRPPASLAEAAARIPSSGVGKPQVTVETYPDSAGKRSYAVYVAGTTDFGAESDEPFDMASNLAGLANSDSGSYTATLDAMEQAGVKPGDRVHLFGHSQGGLVAARVAASGVFDTQSLVTFGAPSGQVPVADSVTQVAVEHAEDIVPALGGAPVDGVEGRDRIVVSRSVFDELPPPGEFGSAHYMSEYERTAALIDESTDPRLFPLTDALAGIGPGAGVAQAFRAERVRPG</sequence>
<dbReference type="SUPFAM" id="SSF53474">
    <property type="entry name" value="alpha/beta-Hydrolases"/>
    <property type="match status" value="1"/>
</dbReference>
<gene>
    <name evidence="2" type="ORF">D9V28_08975</name>
</gene>
<dbReference type="RefSeq" id="WP_121659370.1">
    <property type="nucleotide sequence ID" value="NZ_BMEK01000002.1"/>
</dbReference>
<keyword evidence="3" id="KW-1185">Reference proteome</keyword>